<evidence type="ECO:0000256" key="3">
    <source>
        <dbReference type="ARBA" id="ARBA00023163"/>
    </source>
</evidence>
<proteinExistence type="predicted"/>
<dbReference type="SMART" id="SM00418">
    <property type="entry name" value="HTH_ARSR"/>
    <property type="match status" value="1"/>
</dbReference>
<name>A0ABY3ZTS9_9STAP</name>
<evidence type="ECO:0000256" key="1">
    <source>
        <dbReference type="ARBA" id="ARBA00023015"/>
    </source>
</evidence>
<accession>A0ABY3ZTS9</accession>
<evidence type="ECO:0000256" key="2">
    <source>
        <dbReference type="ARBA" id="ARBA00023125"/>
    </source>
</evidence>
<keyword evidence="3" id="KW-0804">Transcription</keyword>
<dbReference type="PROSITE" id="PS50987">
    <property type="entry name" value="HTH_ARSR_2"/>
    <property type="match status" value="1"/>
</dbReference>
<protein>
    <submittedName>
        <fullName evidence="5">Metalloregulator ArsR/SmtB family transcription factor</fullName>
    </submittedName>
</protein>
<dbReference type="InterPro" id="IPR011991">
    <property type="entry name" value="ArsR-like_HTH"/>
</dbReference>
<feature type="domain" description="HTH arsR-type" evidence="4">
    <location>
        <begin position="23"/>
        <end position="118"/>
    </location>
</feature>
<sequence length="120" mass="13632">MSNEVCDVYIFDEKVVASVKHELDNIDVMPMLLIFKALADKNRLSICYSLLIEEKLCVCDIANIIDATIATTSHHLRYLHKAHIVQVEKVGKNAFYSLKDDHIRTLIQTALVHGDEKHDA</sequence>
<dbReference type="EMBL" id="CP094348">
    <property type="protein sequence ID" value="UOB20187.1"/>
    <property type="molecule type" value="Genomic_DNA"/>
</dbReference>
<dbReference type="NCBIfam" id="NF033788">
    <property type="entry name" value="HTH_metalloreg"/>
    <property type="match status" value="1"/>
</dbReference>
<evidence type="ECO:0000313" key="6">
    <source>
        <dbReference type="Proteomes" id="UP000830343"/>
    </source>
</evidence>
<dbReference type="PANTHER" id="PTHR33154:SF18">
    <property type="entry name" value="ARSENICAL RESISTANCE OPERON REPRESSOR"/>
    <property type="match status" value="1"/>
</dbReference>
<dbReference type="SUPFAM" id="SSF46785">
    <property type="entry name" value="Winged helix' DNA-binding domain"/>
    <property type="match status" value="1"/>
</dbReference>
<dbReference type="Proteomes" id="UP000830343">
    <property type="component" value="Chromosome"/>
</dbReference>
<keyword evidence="6" id="KW-1185">Reference proteome</keyword>
<dbReference type="PROSITE" id="PS00846">
    <property type="entry name" value="HTH_ARSR_1"/>
    <property type="match status" value="1"/>
</dbReference>
<gene>
    <name evidence="5" type="ORF">MRZ06_09315</name>
</gene>
<evidence type="ECO:0000259" key="4">
    <source>
        <dbReference type="PROSITE" id="PS50987"/>
    </source>
</evidence>
<dbReference type="InterPro" id="IPR001845">
    <property type="entry name" value="HTH_ArsR_DNA-bd_dom"/>
</dbReference>
<dbReference type="Gene3D" id="1.10.10.10">
    <property type="entry name" value="Winged helix-like DNA-binding domain superfamily/Winged helix DNA-binding domain"/>
    <property type="match status" value="1"/>
</dbReference>
<reference evidence="5" key="1">
    <citation type="submission" date="2022-03" db="EMBL/GenBank/DDBJ databases">
        <authorList>
            <person name="Vrbovska V."/>
            <person name="Kovarovic V."/>
            <person name="Botka T."/>
            <person name="Pantucek R."/>
        </authorList>
    </citation>
    <scope>NUCLEOTIDE SEQUENCE</scope>
    <source>
        <strain evidence="5">CCM 2609</strain>
    </source>
</reference>
<keyword evidence="1" id="KW-0805">Transcription regulation</keyword>
<dbReference type="PANTHER" id="PTHR33154">
    <property type="entry name" value="TRANSCRIPTIONAL REGULATOR, ARSR FAMILY"/>
    <property type="match status" value="1"/>
</dbReference>
<dbReference type="CDD" id="cd00090">
    <property type="entry name" value="HTH_ARSR"/>
    <property type="match status" value="1"/>
</dbReference>
<dbReference type="InterPro" id="IPR036388">
    <property type="entry name" value="WH-like_DNA-bd_sf"/>
</dbReference>
<dbReference type="InterPro" id="IPR036390">
    <property type="entry name" value="WH_DNA-bd_sf"/>
</dbReference>
<organism evidence="5 6">
    <name type="scientific">Macrococcus armenti</name>
    <dbReference type="NCBI Taxonomy" id="2875764"/>
    <lineage>
        <taxon>Bacteria</taxon>
        <taxon>Bacillati</taxon>
        <taxon>Bacillota</taxon>
        <taxon>Bacilli</taxon>
        <taxon>Bacillales</taxon>
        <taxon>Staphylococcaceae</taxon>
        <taxon>Macrococcus</taxon>
    </lineage>
</organism>
<dbReference type="InterPro" id="IPR018334">
    <property type="entry name" value="ArsR_HTH"/>
</dbReference>
<dbReference type="InterPro" id="IPR051081">
    <property type="entry name" value="HTH_MetalResp_TranReg"/>
</dbReference>
<dbReference type="PRINTS" id="PR00778">
    <property type="entry name" value="HTHARSR"/>
</dbReference>
<dbReference type="Pfam" id="PF01022">
    <property type="entry name" value="HTH_5"/>
    <property type="match status" value="1"/>
</dbReference>
<keyword evidence="2" id="KW-0238">DNA-binding</keyword>
<evidence type="ECO:0000313" key="5">
    <source>
        <dbReference type="EMBL" id="UOB20187.1"/>
    </source>
</evidence>
<dbReference type="RefSeq" id="WP_243365541.1">
    <property type="nucleotide sequence ID" value="NZ_CP094348.1"/>
</dbReference>
<reference evidence="5" key="2">
    <citation type="submission" date="2022-04" db="EMBL/GenBank/DDBJ databases">
        <title>Antimicrobial genetic elements in methicillin-resistant Macrococcus armenti.</title>
        <authorList>
            <person name="Keller J.E."/>
            <person name="Schwendener S."/>
            <person name="Pantucek R."/>
            <person name="Perreten V."/>
        </authorList>
    </citation>
    <scope>NUCLEOTIDE SEQUENCE</scope>
    <source>
        <strain evidence="5">CCM 2609</strain>
    </source>
</reference>